<evidence type="ECO:0000313" key="1">
    <source>
        <dbReference type="EMBL" id="MBD8889955.1"/>
    </source>
</evidence>
<protein>
    <submittedName>
        <fullName evidence="1">Uncharacterized protein</fullName>
    </submittedName>
</protein>
<dbReference type="RefSeq" id="WP_192145288.1">
    <property type="nucleotide sequence ID" value="NZ_JACYXI010000001.1"/>
</dbReference>
<organism evidence="1 2">
    <name type="scientific">Roseibium litorale</name>
    <dbReference type="NCBI Taxonomy" id="2803841"/>
    <lineage>
        <taxon>Bacteria</taxon>
        <taxon>Pseudomonadati</taxon>
        <taxon>Pseudomonadota</taxon>
        <taxon>Alphaproteobacteria</taxon>
        <taxon>Hyphomicrobiales</taxon>
        <taxon>Stappiaceae</taxon>
        <taxon>Roseibium</taxon>
    </lineage>
</organism>
<keyword evidence="2" id="KW-1185">Reference proteome</keyword>
<comment type="caution">
    <text evidence="1">The sequence shown here is derived from an EMBL/GenBank/DDBJ whole genome shotgun (WGS) entry which is preliminary data.</text>
</comment>
<reference evidence="1 2" key="2">
    <citation type="journal article" date="2021" name="Int. J. Syst. Evol. Microbiol.">
        <title>Roseibium litorale sp. nov., isolated from a tidal flat sediment and proposal for the reclassification of Labrenzia polysiphoniae as Roseibium polysiphoniae comb. nov.</title>
        <authorList>
            <person name="Liu Y."/>
            <person name="Pei T."/>
            <person name="Du J."/>
            <person name="Chao M."/>
            <person name="Deng M.R."/>
            <person name="Zhu H."/>
        </authorList>
    </citation>
    <scope>NUCLEOTIDE SEQUENCE [LARGE SCALE GENOMIC DNA]</scope>
    <source>
        <strain evidence="1 2">4C16A</strain>
    </source>
</reference>
<evidence type="ECO:0000313" key="2">
    <source>
        <dbReference type="Proteomes" id="UP000632063"/>
    </source>
</evidence>
<dbReference type="Proteomes" id="UP000632063">
    <property type="component" value="Unassembled WGS sequence"/>
</dbReference>
<dbReference type="EMBL" id="JACYXI010000001">
    <property type="protein sequence ID" value="MBD8889955.1"/>
    <property type="molecule type" value="Genomic_DNA"/>
</dbReference>
<proteinExistence type="predicted"/>
<sequence length="72" mass="7979">MASRSVPPEAVFSSGTPKVLILKARAISPPERQGHIHRHLLTKDTENGLISNSIYHANFTQRTDLSRMLLDG</sequence>
<accession>A0ABR9CGC2</accession>
<name>A0ABR9CGC2_9HYPH</name>
<gene>
    <name evidence="1" type="ORF">IG616_00205</name>
</gene>
<reference evidence="2" key="1">
    <citation type="submission" date="2020-09" db="EMBL/GenBank/DDBJ databases">
        <title>The genome sequence of strain Labrenzia suaedae 4C16A.</title>
        <authorList>
            <person name="Liu Y."/>
        </authorList>
    </citation>
    <scope>NUCLEOTIDE SEQUENCE [LARGE SCALE GENOMIC DNA]</scope>
    <source>
        <strain evidence="2">4C16A</strain>
    </source>
</reference>